<accession>A0A1Y1Z8S8</accession>
<dbReference type="InterPro" id="IPR036770">
    <property type="entry name" value="Ankyrin_rpt-contain_sf"/>
</dbReference>
<dbReference type="SMART" id="SM00220">
    <property type="entry name" value="S_TKc"/>
    <property type="match status" value="1"/>
</dbReference>
<dbReference type="SMART" id="SM00248">
    <property type="entry name" value="ANK"/>
    <property type="match status" value="4"/>
</dbReference>
<evidence type="ECO:0000256" key="1">
    <source>
        <dbReference type="PROSITE-ProRule" id="PRU00023"/>
    </source>
</evidence>
<dbReference type="PROSITE" id="PS00108">
    <property type="entry name" value="PROTEIN_KINASE_ST"/>
    <property type="match status" value="1"/>
</dbReference>
<dbReference type="GO" id="GO:0005524">
    <property type="term" value="F:ATP binding"/>
    <property type="evidence" value="ECO:0007669"/>
    <property type="project" value="InterPro"/>
</dbReference>
<dbReference type="EMBL" id="MCFA01000115">
    <property type="protein sequence ID" value="ORY06680.1"/>
    <property type="molecule type" value="Genomic_DNA"/>
</dbReference>
<evidence type="ECO:0000313" key="3">
    <source>
        <dbReference type="EMBL" id="ORY06680.1"/>
    </source>
</evidence>
<dbReference type="Gene3D" id="1.25.40.20">
    <property type="entry name" value="Ankyrin repeat-containing domain"/>
    <property type="match status" value="1"/>
</dbReference>
<dbReference type="AlphaFoldDB" id="A0A1Y1Z8S8"/>
<dbReference type="Proteomes" id="UP000193144">
    <property type="component" value="Unassembled WGS sequence"/>
</dbReference>
<dbReference type="InterPro" id="IPR051616">
    <property type="entry name" value="Cul2-RING_E3_ligase_SR"/>
</dbReference>
<sequence length="753" mass="83635">MADFDIYSEAEPESELLNRPIKTVTRQSEFFAVALALRVPILAQRHSVRADSGVFNTGTGFSFAVERSSDHLTASLATDFVNHPFRGTRWKSKVDFGHRCFSRVLLMLSIGVGYLHANGVVHCDLKPQNVLVFDDPDLQQLQGLDHIGVRLINVKICDFGFSVIVTDYLSEQTFKGSFGLLIPTIMLNGRELFLGRSKDAILAMNLASPPENESCLTFLKGEILDENSLDSSKRRTVDTLLSKCLTPSIEDRGSISDVHYHIRVKLGHILMLENDEAELVQTQAVLLPFPTRDHSHSISSTVLWYENMTPSPFARLASPTSTTSEMEHRVRPIITIPDIACERMFRSASLQRETSIEVVHSLERQICNGQDKTGRAAFEMAAAAFNSTMLVGSDLGKRYLTEAIQKGCEEAIACAANVFYASGEAMPPSTRAIVFQGLRDKSLSWIGGTKMLKTQPDHLDTIQYQILGAKTWARECAGHFAESFQLEKTRQFLSILPRALRIALFDQFPDDESKQHFKSDILSFNMNGPMKLTDLEGAQLIQEIGQHGCIDQPNELGLTLLQVAVCNRDRRMVDLLLDILSASVEEMGNTPGFSPLWIACYLGDYDIVSKLRSHGADPCFRDRMGCGILHFLTQFSEASQVKDIGEWVINAGVDVNSASNANIPPLLAAMTTFDYSSGAVVDFLLDHGADPNFGTRKGLDVMTPISKCASTLNYELLETMLSKVPRSDLAKSKAQALRQLTHYPKFQLMTWCD</sequence>
<dbReference type="PANTHER" id="PTHR46224">
    <property type="entry name" value="ANKYRIN REPEAT FAMILY PROTEIN"/>
    <property type="match status" value="1"/>
</dbReference>
<organism evidence="3 4">
    <name type="scientific">Clohesyomyces aquaticus</name>
    <dbReference type="NCBI Taxonomy" id="1231657"/>
    <lineage>
        <taxon>Eukaryota</taxon>
        <taxon>Fungi</taxon>
        <taxon>Dikarya</taxon>
        <taxon>Ascomycota</taxon>
        <taxon>Pezizomycotina</taxon>
        <taxon>Dothideomycetes</taxon>
        <taxon>Pleosporomycetidae</taxon>
        <taxon>Pleosporales</taxon>
        <taxon>Lindgomycetaceae</taxon>
        <taxon>Clohesyomyces</taxon>
    </lineage>
</organism>
<gene>
    <name evidence="3" type="ORF">BCR34DRAFT_590565</name>
</gene>
<reference evidence="3 4" key="1">
    <citation type="submission" date="2016-07" db="EMBL/GenBank/DDBJ databases">
        <title>Pervasive Adenine N6-methylation of Active Genes in Fungi.</title>
        <authorList>
            <consortium name="DOE Joint Genome Institute"/>
            <person name="Mondo S.J."/>
            <person name="Dannebaum R.O."/>
            <person name="Kuo R.C."/>
            <person name="Labutti K."/>
            <person name="Haridas S."/>
            <person name="Kuo A."/>
            <person name="Salamov A."/>
            <person name="Ahrendt S.R."/>
            <person name="Lipzen A."/>
            <person name="Sullivan W."/>
            <person name="Andreopoulos W.B."/>
            <person name="Clum A."/>
            <person name="Lindquist E."/>
            <person name="Daum C."/>
            <person name="Ramamoorthy G.K."/>
            <person name="Gryganskyi A."/>
            <person name="Culley D."/>
            <person name="Magnuson J.K."/>
            <person name="James T.Y."/>
            <person name="O'Malley M.A."/>
            <person name="Stajich J.E."/>
            <person name="Spatafora J.W."/>
            <person name="Visel A."/>
            <person name="Grigoriev I.V."/>
        </authorList>
    </citation>
    <scope>NUCLEOTIDE SEQUENCE [LARGE SCALE GENOMIC DNA]</scope>
    <source>
        <strain evidence="3 4">CBS 115471</strain>
    </source>
</reference>
<keyword evidence="1" id="KW-0040">ANK repeat</keyword>
<dbReference type="PROSITE" id="PS50088">
    <property type="entry name" value="ANK_REPEAT"/>
    <property type="match status" value="1"/>
</dbReference>
<keyword evidence="4" id="KW-1185">Reference proteome</keyword>
<dbReference type="OrthoDB" id="626167at2759"/>
<feature type="domain" description="Protein kinase" evidence="2">
    <location>
        <begin position="1"/>
        <end position="264"/>
    </location>
</feature>
<dbReference type="GO" id="GO:0004672">
    <property type="term" value="F:protein kinase activity"/>
    <property type="evidence" value="ECO:0007669"/>
    <property type="project" value="InterPro"/>
</dbReference>
<protein>
    <recommendedName>
        <fullName evidence="2">Protein kinase domain-containing protein</fullName>
    </recommendedName>
</protein>
<comment type="caution">
    <text evidence="3">The sequence shown here is derived from an EMBL/GenBank/DDBJ whole genome shotgun (WGS) entry which is preliminary data.</text>
</comment>
<dbReference type="InterPro" id="IPR002110">
    <property type="entry name" value="Ankyrin_rpt"/>
</dbReference>
<dbReference type="PANTHER" id="PTHR46224:SF64">
    <property type="entry name" value="IQ MOTIF AND ANKYRIN REPEAT DOMAIN-CONTAINING PROTEIN 1"/>
    <property type="match status" value="1"/>
</dbReference>
<evidence type="ECO:0000313" key="4">
    <source>
        <dbReference type="Proteomes" id="UP000193144"/>
    </source>
</evidence>
<dbReference type="Pfam" id="PF00069">
    <property type="entry name" value="Pkinase"/>
    <property type="match status" value="1"/>
</dbReference>
<dbReference type="InterPro" id="IPR000719">
    <property type="entry name" value="Prot_kinase_dom"/>
</dbReference>
<dbReference type="SUPFAM" id="SSF48403">
    <property type="entry name" value="Ankyrin repeat"/>
    <property type="match status" value="1"/>
</dbReference>
<name>A0A1Y1Z8S8_9PLEO</name>
<dbReference type="Pfam" id="PF12796">
    <property type="entry name" value="Ank_2"/>
    <property type="match status" value="1"/>
</dbReference>
<dbReference type="Gene3D" id="1.10.510.10">
    <property type="entry name" value="Transferase(Phosphotransferase) domain 1"/>
    <property type="match status" value="1"/>
</dbReference>
<dbReference type="InterPro" id="IPR011009">
    <property type="entry name" value="Kinase-like_dom_sf"/>
</dbReference>
<dbReference type="InterPro" id="IPR008271">
    <property type="entry name" value="Ser/Thr_kinase_AS"/>
</dbReference>
<dbReference type="STRING" id="1231657.A0A1Y1Z8S8"/>
<dbReference type="SUPFAM" id="SSF56112">
    <property type="entry name" value="Protein kinase-like (PK-like)"/>
    <property type="match status" value="1"/>
</dbReference>
<proteinExistence type="predicted"/>
<evidence type="ECO:0000259" key="2">
    <source>
        <dbReference type="PROSITE" id="PS50011"/>
    </source>
</evidence>
<feature type="repeat" description="ANK" evidence="1">
    <location>
        <begin position="591"/>
        <end position="623"/>
    </location>
</feature>
<dbReference type="PROSITE" id="PS50011">
    <property type="entry name" value="PROTEIN_KINASE_DOM"/>
    <property type="match status" value="1"/>
</dbReference>